<sequence>MNLSKMKYLSGMMLIGDGVAALVRPHRDVYAWHTGPAAWQGLMRYLDERPALTRAIGAAEIAAGMLLLGGKKPTVKQLVEDIPLGSAA</sequence>
<proteinExistence type="predicted"/>
<dbReference type="EMBL" id="SMGK01000004">
    <property type="protein sequence ID" value="TCK71956.1"/>
    <property type="molecule type" value="Genomic_DNA"/>
</dbReference>
<comment type="caution">
    <text evidence="1">The sequence shown here is derived from an EMBL/GenBank/DDBJ whole genome shotgun (WGS) entry which is preliminary data.</text>
</comment>
<accession>A0A4R1L1V8</accession>
<organism evidence="1 2">
    <name type="scientific">Acidipila rosea</name>
    <dbReference type="NCBI Taxonomy" id="768535"/>
    <lineage>
        <taxon>Bacteria</taxon>
        <taxon>Pseudomonadati</taxon>
        <taxon>Acidobacteriota</taxon>
        <taxon>Terriglobia</taxon>
        <taxon>Terriglobales</taxon>
        <taxon>Acidobacteriaceae</taxon>
        <taxon>Acidipila</taxon>
    </lineage>
</organism>
<keyword evidence="2" id="KW-1185">Reference proteome</keyword>
<dbReference type="Proteomes" id="UP000295210">
    <property type="component" value="Unassembled WGS sequence"/>
</dbReference>
<protein>
    <submittedName>
        <fullName evidence="1">Uncharacterized protein</fullName>
    </submittedName>
</protein>
<dbReference type="AlphaFoldDB" id="A0A4R1L1V8"/>
<name>A0A4R1L1V8_9BACT</name>
<gene>
    <name evidence="1" type="ORF">C7378_2579</name>
</gene>
<evidence type="ECO:0000313" key="1">
    <source>
        <dbReference type="EMBL" id="TCK71956.1"/>
    </source>
</evidence>
<evidence type="ECO:0000313" key="2">
    <source>
        <dbReference type="Proteomes" id="UP000295210"/>
    </source>
</evidence>
<dbReference type="RefSeq" id="WP_207901427.1">
    <property type="nucleotide sequence ID" value="NZ_SMGK01000004.1"/>
</dbReference>
<reference evidence="1 2" key="1">
    <citation type="submission" date="2019-03" db="EMBL/GenBank/DDBJ databases">
        <title>Genomic Encyclopedia of Type Strains, Phase IV (KMG-IV): sequencing the most valuable type-strain genomes for metagenomic binning, comparative biology and taxonomic classification.</title>
        <authorList>
            <person name="Goeker M."/>
        </authorList>
    </citation>
    <scope>NUCLEOTIDE SEQUENCE [LARGE SCALE GENOMIC DNA]</scope>
    <source>
        <strain evidence="1 2">DSM 103428</strain>
    </source>
</reference>